<dbReference type="OrthoDB" id="40902at2759"/>
<evidence type="ECO:0000256" key="3">
    <source>
        <dbReference type="ARBA" id="ARBA00022741"/>
    </source>
</evidence>
<dbReference type="InterPro" id="IPR050205">
    <property type="entry name" value="CDPK_Ser/Thr_kinases"/>
</dbReference>
<dbReference type="EMBL" id="CM010723">
    <property type="protein sequence ID" value="RZC75799.1"/>
    <property type="molecule type" value="Genomic_DNA"/>
</dbReference>
<reference evidence="8 9" key="1">
    <citation type="journal article" date="2018" name="Science">
        <title>The opium poppy genome and morphinan production.</title>
        <authorList>
            <person name="Guo L."/>
            <person name="Winzer T."/>
            <person name="Yang X."/>
            <person name="Li Y."/>
            <person name="Ning Z."/>
            <person name="He Z."/>
            <person name="Teodor R."/>
            <person name="Lu Y."/>
            <person name="Bowser T.A."/>
            <person name="Graham I.A."/>
            <person name="Ye K."/>
        </authorList>
    </citation>
    <scope>NUCLEOTIDE SEQUENCE [LARGE SCALE GENOMIC DNA]</scope>
    <source>
        <strain evidence="9">cv. HN1</strain>
        <tissue evidence="8">Leaves</tissue>
    </source>
</reference>
<dbReference type="InterPro" id="IPR017441">
    <property type="entry name" value="Protein_kinase_ATP_BS"/>
</dbReference>
<keyword evidence="4" id="KW-0418">Kinase</keyword>
<protein>
    <recommendedName>
        <fullName evidence="7">Protein kinase domain-containing protein</fullName>
    </recommendedName>
</protein>
<dbReference type="InterPro" id="IPR011009">
    <property type="entry name" value="Kinase-like_dom_sf"/>
</dbReference>
<dbReference type="GO" id="GO:0004674">
    <property type="term" value="F:protein serine/threonine kinase activity"/>
    <property type="evidence" value="ECO:0007669"/>
    <property type="project" value="UniProtKB-KW"/>
</dbReference>
<dbReference type="OMA" id="REATIMR"/>
<feature type="domain" description="Protein kinase" evidence="7">
    <location>
        <begin position="91"/>
        <end position="350"/>
    </location>
</feature>
<evidence type="ECO:0000313" key="9">
    <source>
        <dbReference type="Proteomes" id="UP000316621"/>
    </source>
</evidence>
<feature type="binding site" evidence="6">
    <location>
        <position position="120"/>
    </location>
    <ligand>
        <name>ATP</name>
        <dbReference type="ChEBI" id="CHEBI:30616"/>
    </ligand>
</feature>
<evidence type="ECO:0000256" key="6">
    <source>
        <dbReference type="PROSITE-ProRule" id="PRU10141"/>
    </source>
</evidence>
<dbReference type="PROSITE" id="PS50011">
    <property type="entry name" value="PROTEIN_KINASE_DOM"/>
    <property type="match status" value="1"/>
</dbReference>
<dbReference type="GO" id="GO:0005524">
    <property type="term" value="F:ATP binding"/>
    <property type="evidence" value="ECO:0007669"/>
    <property type="project" value="UniProtKB-UniRule"/>
</dbReference>
<dbReference type="Pfam" id="PF00069">
    <property type="entry name" value="Pkinase"/>
    <property type="match status" value="1"/>
</dbReference>
<dbReference type="Gramene" id="RZC75799">
    <property type="protein sequence ID" value="RZC75799"/>
    <property type="gene ID" value="C5167_002772"/>
</dbReference>
<accession>A0A4Y7KV39</accession>
<evidence type="ECO:0000313" key="8">
    <source>
        <dbReference type="EMBL" id="RZC75799.1"/>
    </source>
</evidence>
<dbReference type="CDD" id="cd05117">
    <property type="entry name" value="STKc_CAMK"/>
    <property type="match status" value="1"/>
</dbReference>
<gene>
    <name evidence="8" type="ORF">C5167_002772</name>
</gene>
<evidence type="ECO:0000259" key="7">
    <source>
        <dbReference type="PROSITE" id="PS50011"/>
    </source>
</evidence>
<keyword evidence="9" id="KW-1185">Reference proteome</keyword>
<keyword evidence="2" id="KW-0808">Transferase</keyword>
<dbReference type="InterPro" id="IPR000719">
    <property type="entry name" value="Prot_kinase_dom"/>
</dbReference>
<dbReference type="Gene3D" id="1.10.510.10">
    <property type="entry name" value="Transferase(Phosphotransferase) domain 1"/>
    <property type="match status" value="1"/>
</dbReference>
<dbReference type="PANTHER" id="PTHR24349">
    <property type="entry name" value="SERINE/THREONINE-PROTEIN KINASE"/>
    <property type="match status" value="1"/>
</dbReference>
<evidence type="ECO:0000256" key="5">
    <source>
        <dbReference type="ARBA" id="ARBA00022840"/>
    </source>
</evidence>
<dbReference type="STRING" id="3469.A0A4Y7KV39"/>
<dbReference type="Proteomes" id="UP000316621">
    <property type="component" value="Chromosome 9"/>
</dbReference>
<evidence type="ECO:0000256" key="2">
    <source>
        <dbReference type="ARBA" id="ARBA00022679"/>
    </source>
</evidence>
<dbReference type="SUPFAM" id="SSF56112">
    <property type="entry name" value="Protein kinase-like (PK-like)"/>
    <property type="match status" value="1"/>
</dbReference>
<evidence type="ECO:0000256" key="4">
    <source>
        <dbReference type="ARBA" id="ARBA00022777"/>
    </source>
</evidence>
<keyword evidence="1" id="KW-0723">Serine/threonine-protein kinase</keyword>
<name>A0A4Y7KV39_PAPSO</name>
<sequence length="360" mass="41203">MKQTQKSGRDQQRLTYGMDLIEKKMKQTQKSGRDQQGRKYVMDLEFFEFSKKKLDGPMKRLSSMDLEFGRNKDEKLIIHSQKPEKVFDGKYLLVCEIGRGAFGIVYYCIDKNTKRAFACKYIPKNPKHPSAVHEISVMANIRHPNVVSLKDSRVDEKSTQIVMELCQGGDLLNRMGDRGLSVTCKSLFSEPIAAHILKSIVEVVKEFHEHGVMLRDLNPRNFVFVDNRDNSALKAIDFGLSIDFKPGQRFSYRPACTHFLAPEVLRQNYGPEADIWSAGVILYMMLGGRFPFFAKDAKSLEAQIKYGFVDRITNPWPRVSDSAKNLVRNMLEVDASKRFTAEQVLNHPWLLVNAKKNPTS</sequence>
<organism evidence="8 9">
    <name type="scientific">Papaver somniferum</name>
    <name type="common">Opium poppy</name>
    <dbReference type="NCBI Taxonomy" id="3469"/>
    <lineage>
        <taxon>Eukaryota</taxon>
        <taxon>Viridiplantae</taxon>
        <taxon>Streptophyta</taxon>
        <taxon>Embryophyta</taxon>
        <taxon>Tracheophyta</taxon>
        <taxon>Spermatophyta</taxon>
        <taxon>Magnoliopsida</taxon>
        <taxon>Ranunculales</taxon>
        <taxon>Papaveraceae</taxon>
        <taxon>Papaveroideae</taxon>
        <taxon>Papaver</taxon>
    </lineage>
</organism>
<keyword evidence="5 6" id="KW-0067">ATP-binding</keyword>
<proteinExistence type="predicted"/>
<keyword evidence="3 6" id="KW-0547">Nucleotide-binding</keyword>
<dbReference type="AlphaFoldDB" id="A0A4Y7KV39"/>
<evidence type="ECO:0000256" key="1">
    <source>
        <dbReference type="ARBA" id="ARBA00022527"/>
    </source>
</evidence>
<dbReference type="PROSITE" id="PS00107">
    <property type="entry name" value="PROTEIN_KINASE_ATP"/>
    <property type="match status" value="1"/>
</dbReference>